<dbReference type="RefSeq" id="WP_188771315.1">
    <property type="nucleotide sequence ID" value="NZ_BMKK01000020.1"/>
</dbReference>
<dbReference type="GO" id="GO:0016787">
    <property type="term" value="F:hydrolase activity"/>
    <property type="evidence" value="ECO:0007669"/>
    <property type="project" value="UniProtKB-KW"/>
</dbReference>
<dbReference type="AlphaFoldDB" id="A0A916Z917"/>
<comment type="caution">
    <text evidence="7">The sequence shown here is derived from an EMBL/GenBank/DDBJ whole genome shotgun (WGS) entry which is preliminary data.</text>
</comment>
<evidence type="ECO:0000256" key="1">
    <source>
        <dbReference type="ARBA" id="ARBA00001947"/>
    </source>
</evidence>
<keyword evidence="2" id="KW-0479">Metal-binding</keyword>
<dbReference type="GO" id="GO:0046872">
    <property type="term" value="F:metal ion binding"/>
    <property type="evidence" value="ECO:0007669"/>
    <property type="project" value="UniProtKB-KW"/>
</dbReference>
<name>A0A916Z917_9BACT</name>
<evidence type="ECO:0000259" key="6">
    <source>
        <dbReference type="Pfam" id="PF18089"/>
    </source>
</evidence>
<proteinExistence type="inferred from homology"/>
<keyword evidence="4" id="KW-0862">Zinc</keyword>
<evidence type="ECO:0000256" key="4">
    <source>
        <dbReference type="ARBA" id="ARBA00022833"/>
    </source>
</evidence>
<protein>
    <recommendedName>
        <fullName evidence="6">DAPG hydrolase PhiG domain-containing protein</fullName>
    </recommendedName>
</protein>
<evidence type="ECO:0000313" key="8">
    <source>
        <dbReference type="Proteomes" id="UP000609064"/>
    </source>
</evidence>
<keyword evidence="8" id="KW-1185">Reference proteome</keyword>
<comment type="similarity">
    <text evidence="5">Belongs to the DAPG/phloretin hydrolase family.</text>
</comment>
<gene>
    <name evidence="7" type="ORF">GCM10011514_53180</name>
</gene>
<evidence type="ECO:0000256" key="3">
    <source>
        <dbReference type="ARBA" id="ARBA00022801"/>
    </source>
</evidence>
<comment type="cofactor">
    <cofactor evidence="1">
        <name>Zn(2+)</name>
        <dbReference type="ChEBI" id="CHEBI:29105"/>
    </cofactor>
</comment>
<dbReference type="EMBL" id="BMKK01000020">
    <property type="protein sequence ID" value="GGD82471.1"/>
    <property type="molecule type" value="Genomic_DNA"/>
</dbReference>
<feature type="domain" description="DAPG hydrolase PhiG" evidence="6">
    <location>
        <begin position="47"/>
        <end position="260"/>
    </location>
</feature>
<dbReference type="Proteomes" id="UP000609064">
    <property type="component" value="Unassembled WGS sequence"/>
</dbReference>
<organism evidence="7 8">
    <name type="scientific">Emticicia aquatilis</name>
    <dbReference type="NCBI Taxonomy" id="1537369"/>
    <lineage>
        <taxon>Bacteria</taxon>
        <taxon>Pseudomonadati</taxon>
        <taxon>Bacteroidota</taxon>
        <taxon>Cytophagia</taxon>
        <taxon>Cytophagales</taxon>
        <taxon>Leadbetterellaceae</taxon>
        <taxon>Emticicia</taxon>
    </lineage>
</organism>
<keyword evidence="3" id="KW-0378">Hydrolase</keyword>
<dbReference type="InterPro" id="IPR041526">
    <property type="entry name" value="DAPG_hydrolase"/>
</dbReference>
<evidence type="ECO:0000256" key="5">
    <source>
        <dbReference type="ARBA" id="ARBA00023459"/>
    </source>
</evidence>
<reference evidence="7" key="1">
    <citation type="journal article" date="2014" name="Int. J. Syst. Evol. Microbiol.">
        <title>Complete genome sequence of Corynebacterium casei LMG S-19264T (=DSM 44701T), isolated from a smear-ripened cheese.</title>
        <authorList>
            <consortium name="US DOE Joint Genome Institute (JGI-PGF)"/>
            <person name="Walter F."/>
            <person name="Albersmeier A."/>
            <person name="Kalinowski J."/>
            <person name="Ruckert C."/>
        </authorList>
    </citation>
    <scope>NUCLEOTIDE SEQUENCE</scope>
    <source>
        <strain evidence="7">CGMCC 1.15958</strain>
    </source>
</reference>
<evidence type="ECO:0000256" key="2">
    <source>
        <dbReference type="ARBA" id="ARBA00022723"/>
    </source>
</evidence>
<dbReference type="Pfam" id="PF18089">
    <property type="entry name" value="DAPG_hydrolase"/>
    <property type="match status" value="1"/>
</dbReference>
<accession>A0A916Z917</accession>
<sequence>MKNTKKYIGYQSTDFALPYAKFYDEIIRPIPTLVEKAIKKSSKNGLQLENVRDMHNKGYLDLENGYLLNNDGSIHVAVLTPMPNVSPEIWDWWFGWHSCEDSRYKLWHPKAHQSVVWADGRDEVAYVNRTSIIEEYIGKKLEKAAIQFKSPLEFGFSDSQIADKAKVVYVCARVGYVDYPLDFGWLVHQIRKTDGGAEMRSRFWMGGKFIAIRSDNFLGKIVSKVLQKIVKLPEQQAKDLMTHCSEEMNHLAAILPDLYNEFNQNN</sequence>
<reference evidence="7" key="2">
    <citation type="submission" date="2020-09" db="EMBL/GenBank/DDBJ databases">
        <authorList>
            <person name="Sun Q."/>
            <person name="Zhou Y."/>
        </authorList>
    </citation>
    <scope>NUCLEOTIDE SEQUENCE</scope>
    <source>
        <strain evidence="7">CGMCC 1.15958</strain>
    </source>
</reference>
<evidence type="ECO:0000313" key="7">
    <source>
        <dbReference type="EMBL" id="GGD82471.1"/>
    </source>
</evidence>